<keyword evidence="4 10" id="KW-0812">Transmembrane</keyword>
<evidence type="ECO:0000313" key="12">
    <source>
        <dbReference type="EMBL" id="CZR68806.1"/>
    </source>
</evidence>
<dbReference type="GO" id="GO:0005743">
    <property type="term" value="C:mitochondrial inner membrane"/>
    <property type="evidence" value="ECO:0007669"/>
    <property type="project" value="UniProtKB-SubCell"/>
</dbReference>
<dbReference type="Proteomes" id="UP000184330">
    <property type="component" value="Unassembled WGS sequence"/>
</dbReference>
<dbReference type="SUPFAM" id="SSF103506">
    <property type="entry name" value="Mitochondrial carrier"/>
    <property type="match status" value="1"/>
</dbReference>
<evidence type="ECO:0000256" key="8">
    <source>
        <dbReference type="ARBA" id="ARBA00023128"/>
    </source>
</evidence>
<evidence type="ECO:0000256" key="3">
    <source>
        <dbReference type="ARBA" id="ARBA00022448"/>
    </source>
</evidence>
<evidence type="ECO:0000256" key="9">
    <source>
        <dbReference type="ARBA" id="ARBA00023136"/>
    </source>
</evidence>
<dbReference type="InterPro" id="IPR023395">
    <property type="entry name" value="MCP_dom_sf"/>
</dbReference>
<keyword evidence="9 10" id="KW-0472">Membrane</keyword>
<gene>
    <name evidence="12" type="ORF">PAC_18706</name>
</gene>
<evidence type="ECO:0000256" key="10">
    <source>
        <dbReference type="PROSITE-ProRule" id="PRU00282"/>
    </source>
</evidence>
<organism evidence="12 13">
    <name type="scientific">Phialocephala subalpina</name>
    <dbReference type="NCBI Taxonomy" id="576137"/>
    <lineage>
        <taxon>Eukaryota</taxon>
        <taxon>Fungi</taxon>
        <taxon>Dikarya</taxon>
        <taxon>Ascomycota</taxon>
        <taxon>Pezizomycotina</taxon>
        <taxon>Leotiomycetes</taxon>
        <taxon>Helotiales</taxon>
        <taxon>Mollisiaceae</taxon>
        <taxon>Phialocephala</taxon>
        <taxon>Phialocephala fortinii species complex</taxon>
    </lineage>
</organism>
<dbReference type="PANTHER" id="PTHR45788">
    <property type="entry name" value="SUCCINATE/FUMARATE MITOCHONDRIAL TRANSPORTER-RELATED"/>
    <property type="match status" value="1"/>
</dbReference>
<evidence type="ECO:0000256" key="11">
    <source>
        <dbReference type="RuleBase" id="RU000488"/>
    </source>
</evidence>
<evidence type="ECO:0000256" key="2">
    <source>
        <dbReference type="ARBA" id="ARBA00006375"/>
    </source>
</evidence>
<sequence>MKNTLATTNLLAGGGAGIMEACICHPLDTIKVRMQLHRKNKSTSLSNPGFARTASQILRTEGLPALYKGFDAVVTGMGPKMAVRFTSFEAYKSAFASVKGDITGPDILCAGLAAGVTEAVCVVNPMEVIKIRLQGQKMVVAGVAPAVPEFRNAFQAARTIVWHEGVAVLYQGVTLTALRQGTNQAVNFSVYTALKDAASKHRSRGKDLASYETAAIGLVSGALGPLCNAPIDTIKTRMQSRKSFGQSGLQRVLVIAKTILAEEGVRAFYKGLTPRIIRVAPGQAVTFTAYEFFKRYIQG</sequence>
<proteinExistence type="inferred from homology"/>
<dbReference type="Gene3D" id="1.50.40.10">
    <property type="entry name" value="Mitochondrial carrier domain"/>
    <property type="match status" value="1"/>
</dbReference>
<comment type="similarity">
    <text evidence="2 11">Belongs to the mitochondrial carrier (TC 2.A.29) family.</text>
</comment>
<dbReference type="AlphaFoldDB" id="A0A1L7XUW0"/>
<dbReference type="EMBL" id="FJOG01000060">
    <property type="protein sequence ID" value="CZR68806.1"/>
    <property type="molecule type" value="Genomic_DNA"/>
</dbReference>
<keyword evidence="5" id="KW-0677">Repeat</keyword>
<evidence type="ECO:0000256" key="6">
    <source>
        <dbReference type="ARBA" id="ARBA00022792"/>
    </source>
</evidence>
<dbReference type="Pfam" id="PF00153">
    <property type="entry name" value="Mito_carr"/>
    <property type="match status" value="3"/>
</dbReference>
<keyword evidence="3 11" id="KW-0813">Transport</keyword>
<dbReference type="PANTHER" id="PTHR45788:SF2">
    <property type="entry name" value="SUCCINATE_FUMARATE MITOCHONDRIAL TRANSPORTER"/>
    <property type="match status" value="1"/>
</dbReference>
<dbReference type="OrthoDB" id="204711at2759"/>
<dbReference type="PROSITE" id="PS50920">
    <property type="entry name" value="SOLCAR"/>
    <property type="match status" value="3"/>
</dbReference>
<evidence type="ECO:0000256" key="4">
    <source>
        <dbReference type="ARBA" id="ARBA00022692"/>
    </source>
</evidence>
<keyword evidence="13" id="KW-1185">Reference proteome</keyword>
<name>A0A1L7XUW0_9HELO</name>
<feature type="repeat" description="Solcar" evidence="10">
    <location>
        <begin position="105"/>
        <end position="197"/>
    </location>
</feature>
<protein>
    <submittedName>
        <fullName evidence="12">Related to succinate-fumarate transporter</fullName>
    </submittedName>
</protein>
<comment type="subcellular location">
    <subcellularLocation>
        <location evidence="1">Mitochondrion inner membrane</location>
        <topology evidence="1">Multi-pass membrane protein</topology>
    </subcellularLocation>
</comment>
<dbReference type="STRING" id="576137.A0A1L7XUW0"/>
<reference evidence="12 13" key="1">
    <citation type="submission" date="2016-03" db="EMBL/GenBank/DDBJ databases">
        <authorList>
            <person name="Ploux O."/>
        </authorList>
    </citation>
    <scope>NUCLEOTIDE SEQUENCE [LARGE SCALE GENOMIC DNA]</scope>
    <source>
        <strain evidence="12 13">UAMH 11012</strain>
    </source>
</reference>
<evidence type="ECO:0000313" key="13">
    <source>
        <dbReference type="Proteomes" id="UP000184330"/>
    </source>
</evidence>
<evidence type="ECO:0000256" key="5">
    <source>
        <dbReference type="ARBA" id="ARBA00022737"/>
    </source>
</evidence>
<dbReference type="InterPro" id="IPR049563">
    <property type="entry name" value="TXTP-like"/>
</dbReference>
<evidence type="ECO:0000256" key="7">
    <source>
        <dbReference type="ARBA" id="ARBA00022989"/>
    </source>
</evidence>
<dbReference type="InterPro" id="IPR018108">
    <property type="entry name" value="MCP_transmembrane"/>
</dbReference>
<evidence type="ECO:0000256" key="1">
    <source>
        <dbReference type="ARBA" id="ARBA00004448"/>
    </source>
</evidence>
<keyword evidence="8" id="KW-0496">Mitochondrion</keyword>
<dbReference type="InterPro" id="IPR002067">
    <property type="entry name" value="MCP"/>
</dbReference>
<dbReference type="PRINTS" id="PR00926">
    <property type="entry name" value="MITOCARRIER"/>
</dbReference>
<keyword evidence="6" id="KW-0999">Mitochondrion inner membrane</keyword>
<dbReference type="GO" id="GO:0005469">
    <property type="term" value="F:succinate:fumarate antiporter activity"/>
    <property type="evidence" value="ECO:0007669"/>
    <property type="project" value="TreeGrafter"/>
</dbReference>
<feature type="repeat" description="Solcar" evidence="10">
    <location>
        <begin position="208"/>
        <end position="296"/>
    </location>
</feature>
<accession>A0A1L7XUW0</accession>
<keyword evidence="7" id="KW-1133">Transmembrane helix</keyword>
<feature type="repeat" description="Solcar" evidence="10">
    <location>
        <begin position="4"/>
        <end position="94"/>
    </location>
</feature>